<dbReference type="EMBL" id="JADQDN010000003">
    <property type="protein sequence ID" value="MBF9195889.1"/>
    <property type="molecule type" value="Genomic_DNA"/>
</dbReference>
<evidence type="ECO:0000256" key="1">
    <source>
        <dbReference type="ARBA" id="ARBA00009387"/>
    </source>
</evidence>
<accession>A0ABS0HQX8</accession>
<organism evidence="4 5">
    <name type="scientific">Microvirga terrestris</name>
    <dbReference type="NCBI Taxonomy" id="2791024"/>
    <lineage>
        <taxon>Bacteria</taxon>
        <taxon>Pseudomonadati</taxon>
        <taxon>Pseudomonadota</taxon>
        <taxon>Alphaproteobacteria</taxon>
        <taxon>Hyphomicrobiales</taxon>
        <taxon>Methylobacteriaceae</taxon>
        <taxon>Microvirga</taxon>
    </lineage>
</organism>
<comment type="caution">
    <text evidence="4">The sequence shown here is derived from an EMBL/GenBank/DDBJ whole genome shotgun (WGS) entry which is preliminary data.</text>
</comment>
<dbReference type="Proteomes" id="UP000611708">
    <property type="component" value="Unassembled WGS sequence"/>
</dbReference>
<dbReference type="RefSeq" id="WP_196263286.1">
    <property type="nucleotide sequence ID" value="NZ_JADQDN010000003.1"/>
</dbReference>
<evidence type="ECO:0000313" key="4">
    <source>
        <dbReference type="EMBL" id="MBF9195889.1"/>
    </source>
</evidence>
<reference evidence="4 5" key="1">
    <citation type="submission" date="2020-11" db="EMBL/GenBank/DDBJ databases">
        <authorList>
            <person name="Kim M.K."/>
        </authorList>
    </citation>
    <scope>NUCLEOTIDE SEQUENCE [LARGE SCALE GENOMIC DNA]</scope>
    <source>
        <strain evidence="4 5">BT290</strain>
    </source>
</reference>
<protein>
    <submittedName>
        <fullName evidence="4">Transglycosylase SLT domain-containing protein</fullName>
    </submittedName>
</protein>
<dbReference type="InterPro" id="IPR023346">
    <property type="entry name" value="Lysozyme-like_dom_sf"/>
</dbReference>
<feature type="domain" description="Transglycosylase SLT" evidence="3">
    <location>
        <begin position="95"/>
        <end position="169"/>
    </location>
</feature>
<evidence type="ECO:0000256" key="2">
    <source>
        <dbReference type="SAM" id="SignalP"/>
    </source>
</evidence>
<feature type="signal peptide" evidence="2">
    <location>
        <begin position="1"/>
        <end position="23"/>
    </location>
</feature>
<sequence>MSRNRIGLLIAVALAGSTSSAVYVTSAAAQPQSGLCEREMMRASALYGVPLGMLYSVGLTETGKRGSLQPYAMNVEGKAVFSNSAIEAIQKFEQASRSGARLIDMGCMQINHLYHREKFSSLESMLNPRLNVEYAARFLKELKTRHETWTMAVARYHAGPNNDPAQKRYVCRVIANMVAAGFGAWTPGARSFCADAPGLNPGQTVAAD</sequence>
<gene>
    <name evidence="4" type="ORF">I2H36_07555</name>
</gene>
<dbReference type="Pfam" id="PF01464">
    <property type="entry name" value="SLT"/>
    <property type="match status" value="1"/>
</dbReference>
<name>A0ABS0HQX8_9HYPH</name>
<evidence type="ECO:0000313" key="5">
    <source>
        <dbReference type="Proteomes" id="UP000611708"/>
    </source>
</evidence>
<proteinExistence type="inferred from homology"/>
<evidence type="ECO:0000259" key="3">
    <source>
        <dbReference type="Pfam" id="PF01464"/>
    </source>
</evidence>
<keyword evidence="2" id="KW-0732">Signal</keyword>
<dbReference type="Gene3D" id="1.10.530.10">
    <property type="match status" value="1"/>
</dbReference>
<keyword evidence="5" id="KW-1185">Reference proteome</keyword>
<comment type="similarity">
    <text evidence="1">Belongs to the virb1 family.</text>
</comment>
<dbReference type="InterPro" id="IPR008258">
    <property type="entry name" value="Transglycosylase_SLT_dom_1"/>
</dbReference>
<feature type="chain" id="PRO_5047210533" evidence="2">
    <location>
        <begin position="24"/>
        <end position="208"/>
    </location>
</feature>
<dbReference type="SUPFAM" id="SSF53955">
    <property type="entry name" value="Lysozyme-like"/>
    <property type="match status" value="1"/>
</dbReference>